<keyword evidence="2" id="KW-0614">Plasmid</keyword>
<proteinExistence type="predicted"/>
<evidence type="ECO:0000259" key="1">
    <source>
        <dbReference type="Pfam" id="PF26498"/>
    </source>
</evidence>
<gene>
    <name evidence="2" type="ORF">BM92_17330</name>
    <name evidence="3" type="ORF">C439_18923</name>
</gene>
<dbReference type="Proteomes" id="UP000011603">
    <property type="component" value="Unassembled WGS sequence"/>
</dbReference>
<protein>
    <recommendedName>
        <fullName evidence="1">DUF8164 domain-containing protein</fullName>
    </recommendedName>
</protein>
<geneLocation type="plasmid" evidence="2 5">
    <name>HMPLAS1</name>
</geneLocation>
<evidence type="ECO:0000313" key="5">
    <source>
        <dbReference type="Proteomes" id="UP000027075"/>
    </source>
</evidence>
<sequence length="202" mass="22677">MYGMKPSYQIVPVIQTPEIDPGGPVKISIFISGFGDVDKNKLYVNHYHEEIIDEENPGTLRYCIHDAHDKESGEYSQPASGEDYLCTHQLDAVSVYLNLAKSYFVGDSRNLHSERALPHSVAEQTHDQLAPLEYELNTKDDARPGNYDITFSLSYTYEDMAMQDTQTVVVHVNNWKEAHQTKLEIVGTILALGILLVSAGIF</sequence>
<evidence type="ECO:0000313" key="4">
    <source>
        <dbReference type="Proteomes" id="UP000011603"/>
    </source>
</evidence>
<accession>M0IKZ3</accession>
<reference evidence="3 4" key="1">
    <citation type="journal article" date="2014" name="PLoS Genet.">
        <title>Phylogenetically driven sequencing of extremely halophilic archaea reveals strategies for static and dynamic osmo-response.</title>
        <authorList>
            <person name="Becker E.A."/>
            <person name="Seitzer P.M."/>
            <person name="Tritt A."/>
            <person name="Larsen D."/>
            <person name="Krusor M."/>
            <person name="Yao A.I."/>
            <person name="Wu D."/>
            <person name="Madern D."/>
            <person name="Eisen J.A."/>
            <person name="Darling A.E."/>
            <person name="Facciotti M.T."/>
        </authorList>
    </citation>
    <scope>NUCLEOTIDE SEQUENCE [LARGE SCALE GENOMIC DNA]</scope>
    <source>
        <strain evidence="3">ATCC 33500</strain>
        <strain evidence="4">ATCC 33500 / DSM 1411 / JCM 8866 / NBRC 14739 / NCIMB 2177 / R-4</strain>
    </source>
</reference>
<organism evidence="3 4">
    <name type="scientific">Haloferax mediterranei (strain ATCC 33500 / DSM 1411 / JCM 8866 / NBRC 14739 / NCIMB 2177 / R-4)</name>
    <name type="common">Halobacterium mediterranei</name>
    <dbReference type="NCBI Taxonomy" id="523841"/>
    <lineage>
        <taxon>Archaea</taxon>
        <taxon>Methanobacteriati</taxon>
        <taxon>Methanobacteriota</taxon>
        <taxon>Stenosarchaea group</taxon>
        <taxon>Halobacteria</taxon>
        <taxon>Halobacteriales</taxon>
        <taxon>Haloferacaceae</taxon>
        <taxon>Haloferax</taxon>
    </lineage>
</organism>
<evidence type="ECO:0000313" key="2">
    <source>
        <dbReference type="EMBL" id="AHZ24653.1"/>
    </source>
</evidence>
<dbReference type="EMBL" id="CP007554">
    <property type="protein sequence ID" value="AHZ24653.1"/>
    <property type="molecule type" value="Genomic_DNA"/>
</dbReference>
<dbReference type="Proteomes" id="UP000027075">
    <property type="component" value="Plasmid HMPLAS1"/>
</dbReference>
<dbReference type="InterPro" id="IPR058478">
    <property type="entry name" value="DUF8164"/>
</dbReference>
<reference evidence="2 5" key="2">
    <citation type="submission" date="2014-04" db="EMBL/GenBank/DDBJ databases">
        <title>Transcriptional profiles of Haloferax mediterranei on the basis of nitrogen availability.</title>
        <authorList>
            <person name="Bautista V."/>
        </authorList>
    </citation>
    <scope>NUCLEOTIDE SEQUENCE [LARGE SCALE GENOMIC DNA]</scope>
    <source>
        <strain evidence="2">ATCC 33500</strain>
        <strain evidence="5">ATCC 33500 / DSM 1411 / JCM 8866 / NBRC 14739 / NCIMB 2177 / R-4</strain>
        <plasmid evidence="2">HMPLAS1</plasmid>
        <plasmid evidence="5">Plasmid HMPLAS1</plasmid>
    </source>
</reference>
<feature type="domain" description="DUF8164" evidence="1">
    <location>
        <begin position="8"/>
        <end position="192"/>
    </location>
</feature>
<dbReference type="Pfam" id="PF26498">
    <property type="entry name" value="DUF8164"/>
    <property type="match status" value="1"/>
</dbReference>
<dbReference type="EMBL" id="AOLO01000015">
    <property type="protein sequence ID" value="ELZ97425.1"/>
    <property type="molecule type" value="Genomic_DNA"/>
</dbReference>
<dbReference type="AlphaFoldDB" id="M0IKZ3"/>
<keyword evidence="4" id="KW-1185">Reference proteome</keyword>
<evidence type="ECO:0000313" key="3">
    <source>
        <dbReference type="EMBL" id="ELZ97425.1"/>
    </source>
</evidence>
<name>M0IKZ3_HALMT</name>